<reference evidence="2" key="1">
    <citation type="submission" date="2007-12" db="EMBL/GenBank/DDBJ databases">
        <title>Annotation of Entamoeba dispar SAW760.</title>
        <authorList>
            <person name="Lorenzi H."/>
            <person name="Inman J."/>
            <person name="Schobel S."/>
            <person name="Amedeo P."/>
            <person name="Caler E."/>
        </authorList>
    </citation>
    <scope>NUCLEOTIDE SEQUENCE [LARGE SCALE GENOMIC DNA]</scope>
    <source>
        <strain evidence="2">ATCC PRA-260 / SAW760</strain>
    </source>
</reference>
<dbReference type="KEGG" id="edi:EDI_298440"/>
<dbReference type="Proteomes" id="UP000008076">
    <property type="component" value="Unassembled WGS sequence"/>
</dbReference>
<dbReference type="AlphaFoldDB" id="B0E6K6"/>
<organism evidence="2">
    <name type="scientific">Entamoeba dispar (strain ATCC PRA-260 / SAW760)</name>
    <dbReference type="NCBI Taxonomy" id="370354"/>
    <lineage>
        <taxon>Eukaryota</taxon>
        <taxon>Amoebozoa</taxon>
        <taxon>Evosea</taxon>
        <taxon>Archamoebae</taxon>
        <taxon>Mastigamoebida</taxon>
        <taxon>Entamoebidae</taxon>
        <taxon>Entamoeba</taxon>
    </lineage>
</organism>
<dbReference type="VEuPathDB" id="AmoebaDB:EDI_298440"/>
<dbReference type="RefSeq" id="XP_001734023.1">
    <property type="nucleotide sequence ID" value="XM_001733971.1"/>
</dbReference>
<sequence>MGCLILRLIKELANKFKNIQPFSKISGVDKGDKKEFQQFIVFKLYDKEEPEIISRTSFKPFNELYKEVNNQTDIETSKQDDLKERMRQMELDINSRIQKMKEELIKDKQNKITEEDIKKESILYKNGMLMKIFKENNKINVNYKIDPNDSILLCLCQERNLQEIDNLMNTNEFKRVFSWKRGEGPLSISSLDLQYPKVSIFIETVDKSIFGFCALYQEGKYTKGWFVSLENPQSISPLSYEKNNPNNIFIIPSSSCYGIVLVGGSLTILTTYINISHHFKKSFNIPFELEFFMNLSNKSVIEHNAIQIYSWK</sequence>
<evidence type="ECO:0000313" key="2">
    <source>
        <dbReference type="Proteomes" id="UP000008076"/>
    </source>
</evidence>
<dbReference type="GeneID" id="5878913"/>
<gene>
    <name evidence="1" type="ORF">EDI_298440</name>
</gene>
<accession>B0E6K6</accession>
<protein>
    <submittedName>
        <fullName evidence="1">Uncharacterized protein</fullName>
    </submittedName>
</protein>
<keyword evidence="2" id="KW-1185">Reference proteome</keyword>
<name>B0E6K6_ENTDS</name>
<dbReference type="EMBL" id="DS547907">
    <property type="protein sequence ID" value="EDR29839.1"/>
    <property type="molecule type" value="Genomic_DNA"/>
</dbReference>
<proteinExistence type="predicted"/>
<evidence type="ECO:0000313" key="1">
    <source>
        <dbReference type="EMBL" id="EDR29839.1"/>
    </source>
</evidence>